<dbReference type="Proteomes" id="UP001596084">
    <property type="component" value="Unassembled WGS sequence"/>
</dbReference>
<proteinExistence type="predicted"/>
<evidence type="ECO:0000313" key="5">
    <source>
        <dbReference type="EMBL" id="MFC5522677.1"/>
    </source>
</evidence>
<evidence type="ECO:0000256" key="3">
    <source>
        <dbReference type="ARBA" id="ARBA00023163"/>
    </source>
</evidence>
<comment type="caution">
    <text evidence="5">The sequence shown here is derived from an EMBL/GenBank/DDBJ whole genome shotgun (WGS) entry which is preliminary data.</text>
</comment>
<dbReference type="PANTHER" id="PTHR43133:SF25">
    <property type="entry name" value="RNA POLYMERASE SIGMA FACTOR RFAY-RELATED"/>
    <property type="match status" value="1"/>
</dbReference>
<dbReference type="CDD" id="cd06171">
    <property type="entry name" value="Sigma70_r4"/>
    <property type="match status" value="1"/>
</dbReference>
<evidence type="ECO:0000256" key="1">
    <source>
        <dbReference type="ARBA" id="ARBA00023015"/>
    </source>
</evidence>
<dbReference type="InterPro" id="IPR013249">
    <property type="entry name" value="RNA_pol_sigma70_r4_t2"/>
</dbReference>
<dbReference type="InterPro" id="IPR013324">
    <property type="entry name" value="RNA_pol_sigma_r3/r4-like"/>
</dbReference>
<evidence type="ECO:0000256" key="2">
    <source>
        <dbReference type="ARBA" id="ARBA00023082"/>
    </source>
</evidence>
<dbReference type="InterPro" id="IPR039425">
    <property type="entry name" value="RNA_pol_sigma-70-like"/>
</dbReference>
<gene>
    <name evidence="5" type="ORF">ACFPP7_17435</name>
</gene>
<sequence length="147" mass="15861">MKNVTDELVATATGLDMALDLHRCLMRLPQDQRAVLLLVSLEDMSYEEVARITGVPVGTVMLRLSRARARLRDLVEGNPDRATALRTVGSKPVASHLCLTLQRAAALRTVGSKPVASHLCLTLQGAAALRTMGSKPVTIFEALTRTS</sequence>
<accession>A0ABW0QGC9</accession>
<dbReference type="PANTHER" id="PTHR43133">
    <property type="entry name" value="RNA POLYMERASE ECF-TYPE SIGMA FACTO"/>
    <property type="match status" value="1"/>
</dbReference>
<keyword evidence="1" id="KW-0805">Transcription regulation</keyword>
<reference evidence="6" key="1">
    <citation type="journal article" date="2019" name="Int. J. Syst. Evol. Microbiol.">
        <title>The Global Catalogue of Microorganisms (GCM) 10K type strain sequencing project: providing services to taxonomists for standard genome sequencing and annotation.</title>
        <authorList>
            <consortium name="The Broad Institute Genomics Platform"/>
            <consortium name="The Broad Institute Genome Sequencing Center for Infectious Disease"/>
            <person name="Wu L."/>
            <person name="Ma J."/>
        </authorList>
    </citation>
    <scope>NUCLEOTIDE SEQUENCE [LARGE SCALE GENOMIC DNA]</scope>
    <source>
        <strain evidence="6">CGMCC 4.7277</strain>
    </source>
</reference>
<evidence type="ECO:0000313" key="6">
    <source>
        <dbReference type="Proteomes" id="UP001596084"/>
    </source>
</evidence>
<dbReference type="Gene3D" id="1.10.10.10">
    <property type="entry name" value="Winged helix-like DNA-binding domain superfamily/Winged helix DNA-binding domain"/>
    <property type="match status" value="1"/>
</dbReference>
<dbReference type="InterPro" id="IPR036388">
    <property type="entry name" value="WH-like_DNA-bd_sf"/>
</dbReference>
<protein>
    <submittedName>
        <fullName evidence="5">Sigma factor-like helix-turn-helix DNA-binding protein</fullName>
    </submittedName>
</protein>
<keyword evidence="6" id="KW-1185">Reference proteome</keyword>
<feature type="domain" description="RNA polymerase sigma factor 70 region 4 type 2" evidence="4">
    <location>
        <begin position="20"/>
        <end position="71"/>
    </location>
</feature>
<dbReference type="RefSeq" id="WP_068836067.1">
    <property type="nucleotide sequence ID" value="NZ_JBHSMX010000055.1"/>
</dbReference>
<dbReference type="EMBL" id="JBHSMX010000055">
    <property type="protein sequence ID" value="MFC5522677.1"/>
    <property type="molecule type" value="Genomic_DNA"/>
</dbReference>
<dbReference type="SUPFAM" id="SSF88659">
    <property type="entry name" value="Sigma3 and sigma4 domains of RNA polymerase sigma factors"/>
    <property type="match status" value="1"/>
</dbReference>
<evidence type="ECO:0000259" key="4">
    <source>
        <dbReference type="Pfam" id="PF08281"/>
    </source>
</evidence>
<organism evidence="5 6">
    <name type="scientific">Polaromonas jejuensis</name>
    <dbReference type="NCBI Taxonomy" id="457502"/>
    <lineage>
        <taxon>Bacteria</taxon>
        <taxon>Pseudomonadati</taxon>
        <taxon>Pseudomonadota</taxon>
        <taxon>Betaproteobacteria</taxon>
        <taxon>Burkholderiales</taxon>
        <taxon>Comamonadaceae</taxon>
        <taxon>Polaromonas</taxon>
    </lineage>
</organism>
<keyword evidence="3" id="KW-0804">Transcription</keyword>
<name>A0ABW0QGC9_9BURK</name>
<keyword evidence="2" id="KW-0731">Sigma factor</keyword>
<dbReference type="Pfam" id="PF08281">
    <property type="entry name" value="Sigma70_r4_2"/>
    <property type="match status" value="1"/>
</dbReference>